<gene>
    <name evidence="1" type="ORF">ECRASSUSDP1_LOCUS15711</name>
</gene>
<evidence type="ECO:0000313" key="1">
    <source>
        <dbReference type="EMBL" id="CAI2374359.1"/>
    </source>
</evidence>
<organism evidence="1 2">
    <name type="scientific">Euplotes crassus</name>
    <dbReference type="NCBI Taxonomy" id="5936"/>
    <lineage>
        <taxon>Eukaryota</taxon>
        <taxon>Sar</taxon>
        <taxon>Alveolata</taxon>
        <taxon>Ciliophora</taxon>
        <taxon>Intramacronucleata</taxon>
        <taxon>Spirotrichea</taxon>
        <taxon>Hypotrichia</taxon>
        <taxon>Euplotida</taxon>
        <taxon>Euplotidae</taxon>
        <taxon>Moneuplotes</taxon>
    </lineage>
</organism>
<evidence type="ECO:0000313" key="2">
    <source>
        <dbReference type="Proteomes" id="UP001295684"/>
    </source>
</evidence>
<reference evidence="1" key="1">
    <citation type="submission" date="2023-07" db="EMBL/GenBank/DDBJ databases">
        <authorList>
            <consortium name="AG Swart"/>
            <person name="Singh M."/>
            <person name="Singh A."/>
            <person name="Seah K."/>
            <person name="Emmerich C."/>
        </authorList>
    </citation>
    <scope>NUCLEOTIDE SEQUENCE</scope>
    <source>
        <strain evidence="1">DP1</strain>
    </source>
</reference>
<dbReference type="EMBL" id="CAMPGE010015754">
    <property type="protein sequence ID" value="CAI2374359.1"/>
    <property type="molecule type" value="Genomic_DNA"/>
</dbReference>
<name>A0AAD2CY59_EUPCR</name>
<keyword evidence="2" id="KW-1185">Reference proteome</keyword>
<sequence>MIPSSCSIMIPFCCILSVNFGKIIILGSGYFCLGPNKILLSGFFVHRNFMRIQYWIGKFQERYW</sequence>
<comment type="caution">
    <text evidence="1">The sequence shown here is derived from an EMBL/GenBank/DDBJ whole genome shotgun (WGS) entry which is preliminary data.</text>
</comment>
<dbReference type="AlphaFoldDB" id="A0AAD2CY59"/>
<accession>A0AAD2CY59</accession>
<dbReference type="Proteomes" id="UP001295684">
    <property type="component" value="Unassembled WGS sequence"/>
</dbReference>
<proteinExistence type="predicted"/>
<protein>
    <submittedName>
        <fullName evidence="1">Uncharacterized protein</fullName>
    </submittedName>
</protein>